<proteinExistence type="predicted"/>
<reference evidence="1 2" key="1">
    <citation type="submission" date="2019-05" db="EMBL/GenBank/DDBJ databases">
        <title>Emergence of the Ug99 lineage of the wheat stem rust pathogen through somatic hybridization.</title>
        <authorList>
            <person name="Li F."/>
            <person name="Upadhyaya N.M."/>
            <person name="Sperschneider J."/>
            <person name="Matny O."/>
            <person name="Nguyen-Phuc H."/>
            <person name="Mago R."/>
            <person name="Raley C."/>
            <person name="Miller M.E."/>
            <person name="Silverstein K.A.T."/>
            <person name="Henningsen E."/>
            <person name="Hirsch C.D."/>
            <person name="Visser B."/>
            <person name="Pretorius Z.A."/>
            <person name="Steffenson B.J."/>
            <person name="Schwessinger B."/>
            <person name="Dodds P.N."/>
            <person name="Figueroa M."/>
        </authorList>
    </citation>
    <scope>NUCLEOTIDE SEQUENCE [LARGE SCALE GENOMIC DNA]</scope>
    <source>
        <strain evidence="1">21-0</strain>
    </source>
</reference>
<organism evidence="1 2">
    <name type="scientific">Puccinia graminis f. sp. tritici</name>
    <dbReference type="NCBI Taxonomy" id="56615"/>
    <lineage>
        <taxon>Eukaryota</taxon>
        <taxon>Fungi</taxon>
        <taxon>Dikarya</taxon>
        <taxon>Basidiomycota</taxon>
        <taxon>Pucciniomycotina</taxon>
        <taxon>Pucciniomycetes</taxon>
        <taxon>Pucciniales</taxon>
        <taxon>Pucciniaceae</taxon>
        <taxon>Puccinia</taxon>
    </lineage>
</organism>
<comment type="caution">
    <text evidence="1">The sequence shown here is derived from an EMBL/GenBank/DDBJ whole genome shotgun (WGS) entry which is preliminary data.</text>
</comment>
<dbReference type="EMBL" id="VSWC01000145">
    <property type="protein sequence ID" value="KAA1076818.1"/>
    <property type="molecule type" value="Genomic_DNA"/>
</dbReference>
<keyword evidence="2" id="KW-1185">Reference proteome</keyword>
<evidence type="ECO:0000313" key="1">
    <source>
        <dbReference type="EMBL" id="KAA1076818.1"/>
    </source>
</evidence>
<accession>A0A5B0MKP7</accession>
<evidence type="ECO:0000313" key="2">
    <source>
        <dbReference type="Proteomes" id="UP000324748"/>
    </source>
</evidence>
<sequence>MEALPNPYVTQVTKRFCASFDARFLCYTTLTSPVGPLRAARWKASQAKQAKLSKAKVVTPAVIFQYFL</sequence>
<name>A0A5B0MKP7_PUCGR</name>
<protein>
    <submittedName>
        <fullName evidence="1">Uncharacterized protein</fullName>
    </submittedName>
</protein>
<gene>
    <name evidence="1" type="ORF">PGT21_020218</name>
</gene>
<dbReference type="AlphaFoldDB" id="A0A5B0MKP7"/>
<dbReference type="Proteomes" id="UP000324748">
    <property type="component" value="Unassembled WGS sequence"/>
</dbReference>